<organism evidence="1 2">
    <name type="scientific">Bartonella bilalgolemii</name>
    <dbReference type="NCBI Taxonomy" id="2942911"/>
    <lineage>
        <taxon>Bacteria</taxon>
        <taxon>Pseudomonadati</taxon>
        <taxon>Pseudomonadota</taxon>
        <taxon>Alphaproteobacteria</taxon>
        <taxon>Hyphomicrobiales</taxon>
        <taxon>Bartonellaceae</taxon>
        <taxon>Bartonella</taxon>
    </lineage>
</organism>
<dbReference type="Gene3D" id="3.60.21.10">
    <property type="match status" value="1"/>
</dbReference>
<evidence type="ECO:0000313" key="1">
    <source>
        <dbReference type="EMBL" id="MCL6229230.1"/>
    </source>
</evidence>
<gene>
    <name evidence="1" type="ORF">M4Z11_01145</name>
</gene>
<dbReference type="Pfam" id="PF13277">
    <property type="entry name" value="YmdB"/>
    <property type="match status" value="1"/>
</dbReference>
<dbReference type="InterPro" id="IPR005235">
    <property type="entry name" value="YmdB-like"/>
</dbReference>
<proteinExistence type="predicted"/>
<reference evidence="1 2" key="1">
    <citation type="submission" date="2022-05" db="EMBL/GenBank/DDBJ databases">
        <title>Description of the Bartonella bilalgolemii sp. nov. Isolated from Apodemus uralensis (Pallas 1811).</title>
        <authorList>
            <person name="Zgheib R."/>
            <person name="Celebi B."/>
        </authorList>
    </citation>
    <scope>NUCLEOTIDE SEQUENCE [LARGE SCALE GENOMIC DNA]</scope>
    <source>
        <strain evidence="1 2">G70</strain>
    </source>
</reference>
<name>A0ABT0P6Z6_9HYPH</name>
<dbReference type="PANTHER" id="PTHR36303:SF1">
    <property type="entry name" value="2',3'-CYCLIC-NUCLEOTIDE 2'-PHOSPHODIESTERASE"/>
    <property type="match status" value="1"/>
</dbReference>
<keyword evidence="2" id="KW-1185">Reference proteome</keyword>
<dbReference type="PIRSF" id="PIRSF004789">
    <property type="entry name" value="DR1281"/>
    <property type="match status" value="1"/>
</dbReference>
<dbReference type="InterPro" id="IPR029052">
    <property type="entry name" value="Metallo-depent_PP-like"/>
</dbReference>
<dbReference type="PANTHER" id="PTHR36303">
    <property type="entry name" value="2',3'-CYCLIC-NUCLEOTIDE 2'-PHOSPHODIESTERASE"/>
    <property type="match status" value="1"/>
</dbReference>
<dbReference type="RefSeq" id="WP_249674638.1">
    <property type="nucleotide sequence ID" value="NZ_JAMCOF010000001.1"/>
</dbReference>
<dbReference type="EMBL" id="JAMCOF010000001">
    <property type="protein sequence ID" value="MCL6229230.1"/>
    <property type="molecule type" value="Genomic_DNA"/>
</dbReference>
<comment type="caution">
    <text evidence="1">The sequence shown here is derived from an EMBL/GenBank/DDBJ whole genome shotgun (WGS) entry which is preliminary data.</text>
</comment>
<protein>
    <submittedName>
        <fullName evidence="1">TIGR00282 family metallophosphoesterase</fullName>
    </submittedName>
</protein>
<evidence type="ECO:0000313" key="2">
    <source>
        <dbReference type="Proteomes" id="UP001523003"/>
    </source>
</evidence>
<sequence>MIKTLMRFLFLGDIVGQTGCRVVSQLLPCLIEHWHLDFVVVNGENASNGFGITQTVYQDLLAVGADVVTTGNHAFKCKEALSYASYSDRFLRPANFVESTPGKGSGIWTAKNGARVLIANVMGTVFMPCTVDDPFHTADKIIAACPLREQADAIIFDFHAEATSEKQCFGHFLDGRVSVIVGTHTHIPTADAQILEGGSAYLSDAGMCGDYNSSLGMDKEEPLYRFLYKKKFKFYEPAKGPATLCGLAVELSDRTGLAEKVSAVRIGPHLKPETPDFWSPLPLSELSFSNPSRS</sequence>
<dbReference type="NCBIfam" id="TIGR00282">
    <property type="entry name" value="TIGR00282 family metallophosphoesterase"/>
    <property type="match status" value="1"/>
</dbReference>
<dbReference type="SUPFAM" id="SSF56300">
    <property type="entry name" value="Metallo-dependent phosphatases"/>
    <property type="match status" value="1"/>
</dbReference>
<dbReference type="Proteomes" id="UP001523003">
    <property type="component" value="Unassembled WGS sequence"/>
</dbReference>
<accession>A0ABT0P6Z6</accession>